<organism evidence="2 3">
    <name type="scientific">Vicia faba</name>
    <name type="common">Broad bean</name>
    <name type="synonym">Faba vulgaris</name>
    <dbReference type="NCBI Taxonomy" id="3906"/>
    <lineage>
        <taxon>Eukaryota</taxon>
        <taxon>Viridiplantae</taxon>
        <taxon>Streptophyta</taxon>
        <taxon>Embryophyta</taxon>
        <taxon>Tracheophyta</taxon>
        <taxon>Spermatophyta</taxon>
        <taxon>Magnoliopsida</taxon>
        <taxon>eudicotyledons</taxon>
        <taxon>Gunneridae</taxon>
        <taxon>Pentapetalae</taxon>
        <taxon>rosids</taxon>
        <taxon>fabids</taxon>
        <taxon>Fabales</taxon>
        <taxon>Fabaceae</taxon>
        <taxon>Papilionoideae</taxon>
        <taxon>50 kb inversion clade</taxon>
        <taxon>NPAAA clade</taxon>
        <taxon>Hologalegina</taxon>
        <taxon>IRL clade</taxon>
        <taxon>Fabeae</taxon>
        <taxon>Vicia</taxon>
    </lineage>
</organism>
<dbReference type="AlphaFoldDB" id="A0AAV1A7I2"/>
<reference evidence="2 3" key="1">
    <citation type="submission" date="2023-01" db="EMBL/GenBank/DDBJ databases">
        <authorList>
            <person name="Kreplak J."/>
        </authorList>
    </citation>
    <scope>NUCLEOTIDE SEQUENCE [LARGE SCALE GENOMIC DNA]</scope>
</reference>
<dbReference type="PANTHER" id="PTHR33638">
    <property type="entry name" value="SELENOPROTEIN H"/>
    <property type="match status" value="1"/>
</dbReference>
<dbReference type="EMBL" id="OX451738">
    <property type="protein sequence ID" value="CAI8605826.1"/>
    <property type="molecule type" value="Genomic_DNA"/>
</dbReference>
<keyword evidence="3" id="KW-1185">Reference proteome</keyword>
<evidence type="ECO:0000313" key="3">
    <source>
        <dbReference type="Proteomes" id="UP001157006"/>
    </source>
</evidence>
<dbReference type="PANTHER" id="PTHR33638:SF1">
    <property type="entry name" value="SELENOPROTEIN H"/>
    <property type="match status" value="1"/>
</dbReference>
<dbReference type="InterPro" id="IPR052674">
    <property type="entry name" value="SelWTH-like"/>
</dbReference>
<accession>A0AAV1A7I2</accession>
<proteinExistence type="predicted"/>
<evidence type="ECO:0008006" key="4">
    <source>
        <dbReference type="Google" id="ProtNLM"/>
    </source>
</evidence>
<evidence type="ECO:0000256" key="1">
    <source>
        <dbReference type="SAM" id="MobiDB-lite"/>
    </source>
</evidence>
<gene>
    <name evidence="2" type="ORF">VFH_III200840</name>
</gene>
<feature type="compositionally biased region" description="Basic and acidic residues" evidence="1">
    <location>
        <begin position="55"/>
        <end position="75"/>
    </location>
</feature>
<feature type="region of interest" description="Disordered" evidence="1">
    <location>
        <begin position="1"/>
        <end position="75"/>
    </location>
</feature>
<evidence type="ECO:0000313" key="2">
    <source>
        <dbReference type="EMBL" id="CAI8605826.1"/>
    </source>
</evidence>
<dbReference type="GO" id="GO:0005794">
    <property type="term" value="C:Golgi apparatus"/>
    <property type="evidence" value="ECO:0007669"/>
    <property type="project" value="TreeGrafter"/>
</dbReference>
<protein>
    <recommendedName>
        <fullName evidence="4">Selenoprotein H</fullName>
    </recommendedName>
</protein>
<sequence length="173" mass="18842">MAPKRKAEKAAEPAAKSARVTRSATRLTRSGARGSSVANFVELPNTTKKSPAKAKTAEVKGKGKGKVKEEGEGSGAVKEDAVKSVVIVEHCKQCNSFKTRAIQVKDGLEGSDLDVVVKLNPDKPRRGCFEIRLQDGDKTFISLLDMKRPFQPMKDLDMDKVISDIIEELSNDN</sequence>
<name>A0AAV1A7I2_VICFA</name>
<dbReference type="Proteomes" id="UP001157006">
    <property type="component" value="Chromosome 3"/>
</dbReference>